<dbReference type="PROSITE" id="PS51257">
    <property type="entry name" value="PROKAR_LIPOPROTEIN"/>
    <property type="match status" value="1"/>
</dbReference>
<dbReference type="AlphaFoldDB" id="A0A1J0WCG4"/>
<protein>
    <submittedName>
        <fullName evidence="1">Uncharacterized protein</fullName>
    </submittedName>
</protein>
<evidence type="ECO:0000313" key="2">
    <source>
        <dbReference type="Proteomes" id="UP000181897"/>
    </source>
</evidence>
<gene>
    <name evidence="1" type="ORF">BOO69_00190</name>
</gene>
<name>A0A1J0WCG4_9RHOB</name>
<dbReference type="OrthoDB" id="7877047at2"/>
<dbReference type="RefSeq" id="WP_071969214.1">
    <property type="nucleotide sequence ID" value="NZ_CP018076.1"/>
</dbReference>
<dbReference type="Proteomes" id="UP000181897">
    <property type="component" value="Chromosome"/>
</dbReference>
<reference evidence="1 2" key="1">
    <citation type="submission" date="2016-11" db="EMBL/GenBank/DDBJ databases">
        <title>Complete genome sequence of Sulfitobacter sp. AM1-D1, a toxic bacteria associated with marine dinoflagellate Alexandrium minutum in East China Sea.</title>
        <authorList>
            <person name="Yang Q."/>
            <person name="Zhang X."/>
            <person name="Tian X."/>
        </authorList>
    </citation>
    <scope>NUCLEOTIDE SEQUENCE [LARGE SCALE GENOMIC DNA]</scope>
    <source>
        <strain evidence="1 2">AM1-D1</strain>
    </source>
</reference>
<keyword evidence="2" id="KW-1185">Reference proteome</keyword>
<dbReference type="EMBL" id="CP018076">
    <property type="protein sequence ID" value="APE42002.1"/>
    <property type="molecule type" value="Genomic_DNA"/>
</dbReference>
<proteinExistence type="predicted"/>
<organism evidence="1 2">
    <name type="scientific">Sulfitobacter alexandrii</name>
    <dbReference type="NCBI Taxonomy" id="1917485"/>
    <lineage>
        <taxon>Bacteria</taxon>
        <taxon>Pseudomonadati</taxon>
        <taxon>Pseudomonadota</taxon>
        <taxon>Alphaproteobacteria</taxon>
        <taxon>Rhodobacterales</taxon>
        <taxon>Roseobacteraceae</taxon>
        <taxon>Sulfitobacter</taxon>
    </lineage>
</organism>
<sequence>MLRNISILAVCAAILVACGGGDGIANGLALLGGDFNRAFQQNPNDTPISLDNIALVLTPEREPFNP</sequence>
<dbReference type="KEGG" id="suam:BOO69_00190"/>
<evidence type="ECO:0000313" key="1">
    <source>
        <dbReference type="EMBL" id="APE42002.1"/>
    </source>
</evidence>
<accession>A0A1J0WCG4</accession>